<protein>
    <submittedName>
        <fullName evidence="1">Uncharacterized protein</fullName>
    </submittedName>
</protein>
<name>A0A4R1HTR9_PSEEN</name>
<keyword evidence="2" id="KW-1185">Reference proteome</keyword>
<proteinExistence type="predicted"/>
<sequence length="170" mass="19287">MTSNTIDAAFIDRWSARYKPEWDAVVLDEIGPKVRRQGHYTDEDARDVVRWKSRRALGRLKLNGPGDIEYVTRAALNGPPHLAHLLLGTLHGVATPVASSILMIFSPDEFTVIDRYAIRTLRAHGEWTDRKKWPQYPEYVGICEGLRERCGCTLRTLDRALWAWGEANGG</sequence>
<comment type="caution">
    <text evidence="1">The sequence shown here is derived from an EMBL/GenBank/DDBJ whole genome shotgun (WGS) entry which is preliminary data.</text>
</comment>
<organism evidence="1 2">
    <name type="scientific">Pseudonocardia endophytica</name>
    <dbReference type="NCBI Taxonomy" id="401976"/>
    <lineage>
        <taxon>Bacteria</taxon>
        <taxon>Bacillati</taxon>
        <taxon>Actinomycetota</taxon>
        <taxon>Actinomycetes</taxon>
        <taxon>Pseudonocardiales</taxon>
        <taxon>Pseudonocardiaceae</taxon>
        <taxon>Pseudonocardia</taxon>
    </lineage>
</organism>
<dbReference type="OrthoDB" id="4736025at2"/>
<gene>
    <name evidence="1" type="ORF">EV378_1444</name>
</gene>
<dbReference type="RefSeq" id="WP_132421997.1">
    <property type="nucleotide sequence ID" value="NZ_SMFZ01000001.1"/>
</dbReference>
<accession>A0A4R1HTR9</accession>
<dbReference type="Proteomes" id="UP000295560">
    <property type="component" value="Unassembled WGS sequence"/>
</dbReference>
<evidence type="ECO:0000313" key="1">
    <source>
        <dbReference type="EMBL" id="TCK25628.1"/>
    </source>
</evidence>
<dbReference type="AlphaFoldDB" id="A0A4R1HTR9"/>
<evidence type="ECO:0000313" key="2">
    <source>
        <dbReference type="Proteomes" id="UP000295560"/>
    </source>
</evidence>
<reference evidence="1 2" key="1">
    <citation type="submission" date="2019-03" db="EMBL/GenBank/DDBJ databases">
        <title>Sequencing the genomes of 1000 actinobacteria strains.</title>
        <authorList>
            <person name="Klenk H.-P."/>
        </authorList>
    </citation>
    <scope>NUCLEOTIDE SEQUENCE [LARGE SCALE GENOMIC DNA]</scope>
    <source>
        <strain evidence="1 2">DSM 44969</strain>
    </source>
</reference>
<dbReference type="EMBL" id="SMFZ01000001">
    <property type="protein sequence ID" value="TCK25628.1"/>
    <property type="molecule type" value="Genomic_DNA"/>
</dbReference>